<keyword evidence="2" id="KW-0732">Signal</keyword>
<feature type="domain" description="DUF1549" evidence="3">
    <location>
        <begin position="165"/>
        <end position="370"/>
    </location>
</feature>
<dbReference type="KEGG" id="mri:Mal4_32550"/>
<evidence type="ECO:0000259" key="4">
    <source>
        <dbReference type="Pfam" id="PF07587"/>
    </source>
</evidence>
<organism evidence="6 7">
    <name type="scientific">Maioricimonas rarisocia</name>
    <dbReference type="NCBI Taxonomy" id="2528026"/>
    <lineage>
        <taxon>Bacteria</taxon>
        <taxon>Pseudomonadati</taxon>
        <taxon>Planctomycetota</taxon>
        <taxon>Planctomycetia</taxon>
        <taxon>Planctomycetales</taxon>
        <taxon>Planctomycetaceae</taxon>
        <taxon>Maioricimonas</taxon>
    </lineage>
</organism>
<feature type="domain" description="Cytochrome C Planctomycete-type" evidence="5">
    <location>
        <begin position="45"/>
        <end position="101"/>
    </location>
</feature>
<name>A0A517Z8Y0_9PLAN</name>
<dbReference type="EMBL" id="CP036275">
    <property type="protein sequence ID" value="QDU38923.1"/>
    <property type="molecule type" value="Genomic_DNA"/>
</dbReference>
<dbReference type="SUPFAM" id="SSF46626">
    <property type="entry name" value="Cytochrome c"/>
    <property type="match status" value="1"/>
</dbReference>
<feature type="coiled-coil region" evidence="1">
    <location>
        <begin position="386"/>
        <end position="413"/>
    </location>
</feature>
<proteinExistence type="predicted"/>
<evidence type="ECO:0000313" key="6">
    <source>
        <dbReference type="EMBL" id="QDU38923.1"/>
    </source>
</evidence>
<dbReference type="Pfam" id="PF07635">
    <property type="entry name" value="PSCyt1"/>
    <property type="match status" value="1"/>
</dbReference>
<dbReference type="AlphaFoldDB" id="A0A517Z8Y0"/>
<keyword evidence="7" id="KW-1185">Reference proteome</keyword>
<dbReference type="PANTHER" id="PTHR35889">
    <property type="entry name" value="CYCLOINULO-OLIGOSACCHARIDE FRUCTANOTRANSFERASE-RELATED"/>
    <property type="match status" value="1"/>
</dbReference>
<feature type="signal peptide" evidence="2">
    <location>
        <begin position="1"/>
        <end position="22"/>
    </location>
</feature>
<reference evidence="6 7" key="1">
    <citation type="submission" date="2019-02" db="EMBL/GenBank/DDBJ databases">
        <title>Deep-cultivation of Planctomycetes and their phenomic and genomic characterization uncovers novel biology.</title>
        <authorList>
            <person name="Wiegand S."/>
            <person name="Jogler M."/>
            <person name="Boedeker C."/>
            <person name="Pinto D."/>
            <person name="Vollmers J."/>
            <person name="Rivas-Marin E."/>
            <person name="Kohn T."/>
            <person name="Peeters S.H."/>
            <person name="Heuer A."/>
            <person name="Rast P."/>
            <person name="Oberbeckmann S."/>
            <person name="Bunk B."/>
            <person name="Jeske O."/>
            <person name="Meyerdierks A."/>
            <person name="Storesund J.E."/>
            <person name="Kallscheuer N."/>
            <person name="Luecker S."/>
            <person name="Lage O.M."/>
            <person name="Pohl T."/>
            <person name="Merkel B.J."/>
            <person name="Hornburger P."/>
            <person name="Mueller R.-W."/>
            <person name="Bruemmer F."/>
            <person name="Labrenz M."/>
            <person name="Spormann A.M."/>
            <person name="Op den Camp H."/>
            <person name="Overmann J."/>
            <person name="Amann R."/>
            <person name="Jetten M.S.M."/>
            <person name="Mascher T."/>
            <person name="Medema M.H."/>
            <person name="Devos D.P."/>
            <person name="Kaster A.-K."/>
            <person name="Ovreas L."/>
            <person name="Rohde M."/>
            <person name="Galperin M.Y."/>
            <person name="Jogler C."/>
        </authorList>
    </citation>
    <scope>NUCLEOTIDE SEQUENCE [LARGE SCALE GENOMIC DNA]</scope>
    <source>
        <strain evidence="6 7">Mal4</strain>
    </source>
</reference>
<dbReference type="Pfam" id="PF07583">
    <property type="entry name" value="PSCyt2"/>
    <property type="match status" value="1"/>
</dbReference>
<gene>
    <name evidence="6" type="ORF">Mal4_32550</name>
</gene>
<dbReference type="GO" id="GO:0020037">
    <property type="term" value="F:heme binding"/>
    <property type="evidence" value="ECO:0007669"/>
    <property type="project" value="InterPro"/>
</dbReference>
<evidence type="ECO:0000259" key="3">
    <source>
        <dbReference type="Pfam" id="PF07583"/>
    </source>
</evidence>
<dbReference type="InterPro" id="IPR011444">
    <property type="entry name" value="DUF1549"/>
</dbReference>
<evidence type="ECO:0000256" key="1">
    <source>
        <dbReference type="SAM" id="Coils"/>
    </source>
</evidence>
<evidence type="ECO:0000313" key="7">
    <source>
        <dbReference type="Proteomes" id="UP000320496"/>
    </source>
</evidence>
<dbReference type="PANTHER" id="PTHR35889:SF3">
    <property type="entry name" value="F-BOX DOMAIN-CONTAINING PROTEIN"/>
    <property type="match status" value="1"/>
</dbReference>
<feature type="domain" description="DUF1553" evidence="4">
    <location>
        <begin position="720"/>
        <end position="977"/>
    </location>
</feature>
<accession>A0A517Z8Y0</accession>
<sequence precursor="true">MKLAIQRIVAVAAIGLGLPVCATAGAEDRTIDYVRDVKPILRAHCYECHGGSRVQAGLRLDTAEFAIDGGDTGAGLVVGDSAASRIVQAIEGASDEISQMPLEKPPLSPEQIATIRLWIDQGARHPEDEEPLGEGEIVSDHWSFQPLTHPAVPVDETSTWGQNAIDAFILRKLKQAGLQPSPEADRRTLIRRLSLDLTGLLPSPDEIDAFLADTGPGAYERLVDRLLASPHYGERWGRHWLDLARYADSNGFTIDGPREIWPYRDWVIHALNDDMPFDQFTIEQLAGDLLPEATLQQIVATGFHRNTLANQEGGTDDEQFRVESVVDRVSTTGSVWMGLTIGCAQCHDHKFDPITMRDFYRMYGVFNSTADNNDAAGLAPKVSLPSPQHRQKLSELNTQLADARKRQKELEAALAPRQQEWEASLAEHEPVTWNVVEPTRFVSSDGAEIQVLDDGSLLVGGTIPNHDDYEVEFTSNGTVTAIRLEVLPHDSLPKKGPGLAGNGNFVLTEFALQHGAESGEVQSIPLASATADHSQKDYPVAAVLDGDHKTGWAINVSSGNMNVARTAIISLAEPLEGDSPTPLTAVLYHRSPPNRKYQIGRFRLSTTNASADELMTSPEVLAAARIAPDERTDEQRTLLQKTFRDAQPDWQTAVREVAGLQKRIAALNKTIPTTLVMKELEQPRETFIHVRGNFLRKGKPVTPGVPAVLPEGEAAGERFTRLDLAKWLVNPEHPLTARVTVNRVWQRYFGQGLVQTENDFGTQGIPPTHPELLDWLAGEFIRQGWSLKQLHRLIVTSATYRQSSAVRADLLKADPANLLLGRQSRLRLEAEIVRDIALTAAGVLTPKVGGPPVYPPQPEGIYAFTQNRKPWPEEQGPDRFRRGLYTYFWRSSPHPMMPTFDAPDANTTCTRRVRSNTPLQALTLANDRTFIELSQALALRILAESPDYDPGRIRHGFVCALGREPTAEESDRLLQFLDGQRARFAASTEAAAAIAPESRPADVPIEEGAAWTTVARVLLNLDEFITRE</sequence>
<evidence type="ECO:0000259" key="5">
    <source>
        <dbReference type="Pfam" id="PF07635"/>
    </source>
</evidence>
<protein>
    <submittedName>
        <fullName evidence="6">Planctomycete cytochrome C</fullName>
    </submittedName>
</protein>
<dbReference type="InterPro" id="IPR022655">
    <property type="entry name" value="DUF1553"/>
</dbReference>
<dbReference type="GO" id="GO:0009055">
    <property type="term" value="F:electron transfer activity"/>
    <property type="evidence" value="ECO:0007669"/>
    <property type="project" value="InterPro"/>
</dbReference>
<dbReference type="Proteomes" id="UP000320496">
    <property type="component" value="Chromosome"/>
</dbReference>
<keyword evidence="1" id="KW-0175">Coiled coil</keyword>
<evidence type="ECO:0000256" key="2">
    <source>
        <dbReference type="SAM" id="SignalP"/>
    </source>
</evidence>
<dbReference type="Pfam" id="PF07587">
    <property type="entry name" value="PSD1"/>
    <property type="match status" value="1"/>
</dbReference>
<feature type="chain" id="PRO_5022193731" evidence="2">
    <location>
        <begin position="23"/>
        <end position="1028"/>
    </location>
</feature>
<dbReference type="InterPro" id="IPR011429">
    <property type="entry name" value="Cyt_c_Planctomycete-type"/>
</dbReference>
<dbReference type="OrthoDB" id="127107at2"/>
<dbReference type="RefSeq" id="WP_145370161.1">
    <property type="nucleotide sequence ID" value="NZ_CP036275.1"/>
</dbReference>
<dbReference type="InterPro" id="IPR036909">
    <property type="entry name" value="Cyt_c-like_dom_sf"/>
</dbReference>